<protein>
    <submittedName>
        <fullName evidence="2">Uncharacterized protein</fullName>
    </submittedName>
</protein>
<evidence type="ECO:0000313" key="2">
    <source>
        <dbReference type="EMBL" id="KAF7729567.1"/>
    </source>
</evidence>
<feature type="compositionally biased region" description="Basic and acidic residues" evidence="1">
    <location>
        <begin position="129"/>
        <end position="161"/>
    </location>
</feature>
<evidence type="ECO:0000313" key="3">
    <source>
        <dbReference type="Proteomes" id="UP000605846"/>
    </source>
</evidence>
<name>A0A8H7BVA7_9FUNG</name>
<organism evidence="2 3">
    <name type="scientific">Apophysomyces ossiformis</name>
    <dbReference type="NCBI Taxonomy" id="679940"/>
    <lineage>
        <taxon>Eukaryota</taxon>
        <taxon>Fungi</taxon>
        <taxon>Fungi incertae sedis</taxon>
        <taxon>Mucoromycota</taxon>
        <taxon>Mucoromycotina</taxon>
        <taxon>Mucoromycetes</taxon>
        <taxon>Mucorales</taxon>
        <taxon>Mucorineae</taxon>
        <taxon>Mucoraceae</taxon>
        <taxon>Apophysomyces</taxon>
    </lineage>
</organism>
<dbReference type="AlphaFoldDB" id="A0A8H7BVA7"/>
<dbReference type="Proteomes" id="UP000605846">
    <property type="component" value="Unassembled WGS sequence"/>
</dbReference>
<feature type="region of interest" description="Disordered" evidence="1">
    <location>
        <begin position="89"/>
        <end position="161"/>
    </location>
</feature>
<evidence type="ECO:0000256" key="1">
    <source>
        <dbReference type="SAM" id="MobiDB-lite"/>
    </source>
</evidence>
<gene>
    <name evidence="2" type="ORF">EC973_004242</name>
</gene>
<dbReference type="OrthoDB" id="2287448at2759"/>
<proteinExistence type="predicted"/>
<feature type="region of interest" description="Disordered" evidence="1">
    <location>
        <begin position="330"/>
        <end position="368"/>
    </location>
</feature>
<feature type="compositionally biased region" description="Pro residues" evidence="1">
    <location>
        <begin position="247"/>
        <end position="257"/>
    </location>
</feature>
<reference evidence="2" key="1">
    <citation type="submission" date="2020-01" db="EMBL/GenBank/DDBJ databases">
        <title>Genome Sequencing of Three Apophysomyces-Like Fungal Strains Confirms a Novel Fungal Genus in the Mucoromycota with divergent Burkholderia-like Endosymbiotic Bacteria.</title>
        <authorList>
            <person name="Stajich J.E."/>
            <person name="Macias A.M."/>
            <person name="Carter-House D."/>
            <person name="Lovett B."/>
            <person name="Kasson L.R."/>
            <person name="Berry K."/>
            <person name="Grigoriev I."/>
            <person name="Chang Y."/>
            <person name="Spatafora J."/>
            <person name="Kasson M.T."/>
        </authorList>
    </citation>
    <scope>NUCLEOTIDE SEQUENCE</scope>
    <source>
        <strain evidence="2">NRRL A-21654</strain>
    </source>
</reference>
<sequence>MDSFLSTLPPYVHAFLDKHPPTDVFNLLRELVCFAVLYSNDRARINAMSEELIRKGAADFVLEQPGTEKHKASASPADKADLASITDTADETKTHLTESTSSTAADEKDVHEEEKPVNNGIPWTFPEWWGHREFEPAQPKERKARTEEKHEEEQRKEEVVRKPEPPITTWIPWENPVKQTKRTISVRNNVIPDLRSFLEKPVPPIEKAVAKKTSRKSLVQQTIAETKAARRMSAPVTEVSLSAKTPSPTPPTKPTGPPRRATTVVLTTEPKSTTNLRSASSYRPGQTATVRARAERAKQQQILLEEKKKKALQESVKINGWLRSNTITTTAPATVKTERRKTMPAGTVTSKAEPPTTTTRKPTKPLRK</sequence>
<dbReference type="EMBL" id="JABAYA010000024">
    <property type="protein sequence ID" value="KAF7729567.1"/>
    <property type="molecule type" value="Genomic_DNA"/>
</dbReference>
<accession>A0A8H7BVA7</accession>
<keyword evidence="3" id="KW-1185">Reference proteome</keyword>
<feature type="compositionally biased region" description="Basic and acidic residues" evidence="1">
    <location>
        <begin position="105"/>
        <end position="116"/>
    </location>
</feature>
<feature type="region of interest" description="Disordered" evidence="1">
    <location>
        <begin position="225"/>
        <end position="261"/>
    </location>
</feature>
<comment type="caution">
    <text evidence="2">The sequence shown here is derived from an EMBL/GenBank/DDBJ whole genome shotgun (WGS) entry which is preliminary data.</text>
</comment>